<evidence type="ECO:0000256" key="3">
    <source>
        <dbReference type="ARBA" id="ARBA00022692"/>
    </source>
</evidence>
<feature type="transmembrane region" description="Helical" evidence="6">
    <location>
        <begin position="110"/>
        <end position="137"/>
    </location>
</feature>
<dbReference type="GO" id="GO:0022857">
    <property type="term" value="F:transmembrane transporter activity"/>
    <property type="evidence" value="ECO:0007669"/>
    <property type="project" value="InterPro"/>
</dbReference>
<feature type="transmembrane region" description="Helical" evidence="6">
    <location>
        <begin position="144"/>
        <end position="163"/>
    </location>
</feature>
<feature type="transmembrane region" description="Helical" evidence="6">
    <location>
        <begin position="7"/>
        <end position="29"/>
    </location>
</feature>
<feature type="transmembrane region" description="Helical" evidence="6">
    <location>
        <begin position="339"/>
        <end position="358"/>
    </location>
</feature>
<feature type="transmembrane region" description="Helical" evidence="6">
    <location>
        <begin position="364"/>
        <end position="385"/>
    </location>
</feature>
<organism evidence="7 8">
    <name type="scientific">Schistosoma mattheei</name>
    <dbReference type="NCBI Taxonomy" id="31246"/>
    <lineage>
        <taxon>Eukaryota</taxon>
        <taxon>Metazoa</taxon>
        <taxon>Spiralia</taxon>
        <taxon>Lophotrochozoa</taxon>
        <taxon>Platyhelminthes</taxon>
        <taxon>Trematoda</taxon>
        <taxon>Digenea</taxon>
        <taxon>Strigeidida</taxon>
        <taxon>Schistosomatoidea</taxon>
        <taxon>Schistosomatidae</taxon>
        <taxon>Schistosoma</taxon>
    </lineage>
</organism>
<evidence type="ECO:0000313" key="7">
    <source>
        <dbReference type="Proteomes" id="UP000050791"/>
    </source>
</evidence>
<keyword evidence="5 6" id="KW-0472">Membrane</keyword>
<keyword evidence="2" id="KW-0813">Transport</keyword>
<feature type="transmembrane region" description="Helical" evidence="6">
    <location>
        <begin position="246"/>
        <end position="267"/>
    </location>
</feature>
<feature type="transmembrane region" description="Helical" evidence="6">
    <location>
        <begin position="308"/>
        <end position="327"/>
    </location>
</feature>
<dbReference type="PANTHER" id="PTHR43385">
    <property type="entry name" value="RIBOFLAVIN TRANSPORTER RIBJ"/>
    <property type="match status" value="1"/>
</dbReference>
<dbReference type="InterPro" id="IPR036259">
    <property type="entry name" value="MFS_trans_sf"/>
</dbReference>
<protein>
    <recommendedName>
        <fullName evidence="9">Oxalate:formate antiporter</fullName>
    </recommendedName>
</protein>
<reference evidence="8" key="1">
    <citation type="submission" date="2023-11" db="UniProtKB">
        <authorList>
            <consortium name="WormBaseParasite"/>
        </authorList>
    </citation>
    <scope>IDENTIFICATION</scope>
</reference>
<evidence type="ECO:0000256" key="5">
    <source>
        <dbReference type="ARBA" id="ARBA00023136"/>
    </source>
</evidence>
<dbReference type="WBParaSite" id="SMTH1_6700.1">
    <property type="protein sequence ID" value="SMTH1_6700.1"/>
    <property type="gene ID" value="SMTH1_6700"/>
</dbReference>
<feature type="transmembrane region" description="Helical" evidence="6">
    <location>
        <begin position="56"/>
        <end position="77"/>
    </location>
</feature>
<sequence length="425" mass="46769">MEEKVRNLILGCISVLGGVLIHFAFGFFYSTANIVPYIISYIVVRVDPELPNTSSVWISGIALAMQGVSMPFGGLVARKWGFRIVVAVSCLLDSISIFLTYVTVQRSFPGVIITYSVLQGLGLGFGYSVVLSVAATWFPKRRGLVVGVIVGGFGLGALVFTPIETALINPSNIPVDPKTRHFTHPDILDRVPVAFLILGGILLALQVIGFILLRPKPLESTQDRDTELVLLDVCVQPKQLFHYIDFYLLWFVMFCDIIPITIITSAYKLFGAQYIDDDQFLSIVATFSSLFNAGGRVIWGAIVDRLSFKIPMMIMLVIWAIVLLSFPHIGSLSIVGLKVMYAIWTVGSILCAIITYFINTPNAYLVQFTGCGCVCIVALIASVWIEDRKMSKRCKICNCCTTMCKSLRVGYHGIEGTEAILDDTS</sequence>
<dbReference type="AlphaFoldDB" id="A0AA85BQY7"/>
<proteinExistence type="predicted"/>
<name>A0AA85BQY7_9TREM</name>
<dbReference type="InterPro" id="IPR011701">
    <property type="entry name" value="MFS"/>
</dbReference>
<dbReference type="SUPFAM" id="SSF103473">
    <property type="entry name" value="MFS general substrate transporter"/>
    <property type="match status" value="1"/>
</dbReference>
<evidence type="ECO:0000256" key="1">
    <source>
        <dbReference type="ARBA" id="ARBA00004141"/>
    </source>
</evidence>
<keyword evidence="3 6" id="KW-0812">Transmembrane</keyword>
<dbReference type="Pfam" id="PF07690">
    <property type="entry name" value="MFS_1"/>
    <property type="match status" value="1"/>
</dbReference>
<evidence type="ECO:0000256" key="6">
    <source>
        <dbReference type="SAM" id="Phobius"/>
    </source>
</evidence>
<feature type="transmembrane region" description="Helical" evidence="6">
    <location>
        <begin position="84"/>
        <end position="104"/>
    </location>
</feature>
<accession>A0AA85BQY7</accession>
<feature type="transmembrane region" description="Helical" evidence="6">
    <location>
        <begin position="193"/>
        <end position="213"/>
    </location>
</feature>
<evidence type="ECO:0000256" key="4">
    <source>
        <dbReference type="ARBA" id="ARBA00022989"/>
    </source>
</evidence>
<evidence type="ECO:0008006" key="9">
    <source>
        <dbReference type="Google" id="ProtNLM"/>
    </source>
</evidence>
<keyword evidence="4 6" id="KW-1133">Transmembrane helix</keyword>
<comment type="subcellular location">
    <subcellularLocation>
        <location evidence="1">Membrane</location>
        <topology evidence="1">Multi-pass membrane protein</topology>
    </subcellularLocation>
</comment>
<dbReference type="InterPro" id="IPR052983">
    <property type="entry name" value="MFS_Riboflavin_Transporter"/>
</dbReference>
<dbReference type="GO" id="GO:0016020">
    <property type="term" value="C:membrane"/>
    <property type="evidence" value="ECO:0007669"/>
    <property type="project" value="UniProtKB-SubCell"/>
</dbReference>
<evidence type="ECO:0000256" key="2">
    <source>
        <dbReference type="ARBA" id="ARBA00022448"/>
    </source>
</evidence>
<dbReference type="PANTHER" id="PTHR43385:SF1">
    <property type="entry name" value="RIBOFLAVIN TRANSPORTER RIBJ"/>
    <property type="match status" value="1"/>
</dbReference>
<dbReference type="Gene3D" id="1.20.1250.20">
    <property type="entry name" value="MFS general substrate transporter like domains"/>
    <property type="match status" value="1"/>
</dbReference>
<dbReference type="Proteomes" id="UP000050791">
    <property type="component" value="Unassembled WGS sequence"/>
</dbReference>
<evidence type="ECO:0000313" key="8">
    <source>
        <dbReference type="WBParaSite" id="SMTH1_6700.1"/>
    </source>
</evidence>